<sequence length="470" mass="52017">MGKRGGWFSAVKRALYSESSQKKDKKQYRSKRKWFGKSSRGASDPVLTPGDVETLPAASPLQQPLPPPVENHNLAQVEEEQSKHAYSVALATAVAAEAAVAAAQAAAEVVRLTSAAGYSGNSKEEIAAIKIQTVFRGYMARRALRALRGLVRLKTFIGGQSVKRQAASSLRCMQTISRMQSQVRARRIWMSEENQAILRQFQHKQEKQVEKLSLAGSWNVSAHSKEQMEANFLSKQEAAIRRERALAYAFSHQKTWKKSNSVNPMFMDPNNPQWGWSWLERWTLSQPWEAKPTTTPSKAYDRASRKSDGLTSLTSAGEISRSNSSRHNLKKPSSIASKPTRARSQHYSPSTPTSNDSRSMFSVQSEMMVRRHSITGSFSVREDESLMSTPAIPSYMAPTMSAKAKSRVPIPLRFFHDDGTPTMQAGKPWVGSARKRLSFPSSPGSGLGTRRLSGPSKVDSSNIITKGLVM</sequence>
<proteinExistence type="predicted"/>
<keyword evidence="2" id="KW-1185">Reference proteome</keyword>
<comment type="caution">
    <text evidence="1">The sequence shown here is derived from an EMBL/GenBank/DDBJ whole genome shotgun (WGS) entry which is preliminary data.</text>
</comment>
<reference evidence="2" key="1">
    <citation type="journal article" date="2023" name="Front. Plant Sci.">
        <title>Chromosomal-level genome assembly of Melastoma candidum provides insights into trichome evolution.</title>
        <authorList>
            <person name="Zhong Y."/>
            <person name="Wu W."/>
            <person name="Sun C."/>
            <person name="Zou P."/>
            <person name="Liu Y."/>
            <person name="Dai S."/>
            <person name="Zhou R."/>
        </authorList>
    </citation>
    <scope>NUCLEOTIDE SEQUENCE [LARGE SCALE GENOMIC DNA]</scope>
</reference>
<name>A0ACB9S1R3_9MYRT</name>
<organism evidence="1 2">
    <name type="scientific">Melastoma candidum</name>
    <dbReference type="NCBI Taxonomy" id="119954"/>
    <lineage>
        <taxon>Eukaryota</taxon>
        <taxon>Viridiplantae</taxon>
        <taxon>Streptophyta</taxon>
        <taxon>Embryophyta</taxon>
        <taxon>Tracheophyta</taxon>
        <taxon>Spermatophyta</taxon>
        <taxon>Magnoliopsida</taxon>
        <taxon>eudicotyledons</taxon>
        <taxon>Gunneridae</taxon>
        <taxon>Pentapetalae</taxon>
        <taxon>rosids</taxon>
        <taxon>malvids</taxon>
        <taxon>Myrtales</taxon>
        <taxon>Melastomataceae</taxon>
        <taxon>Melastomatoideae</taxon>
        <taxon>Melastomateae</taxon>
        <taxon>Melastoma</taxon>
    </lineage>
</organism>
<gene>
    <name evidence="1" type="ORF">MLD38_009793</name>
</gene>
<evidence type="ECO:0000313" key="1">
    <source>
        <dbReference type="EMBL" id="KAI4384021.1"/>
    </source>
</evidence>
<protein>
    <submittedName>
        <fullName evidence="1">Uncharacterized protein</fullName>
    </submittedName>
</protein>
<accession>A0ACB9S1R3</accession>
<dbReference type="Proteomes" id="UP001057402">
    <property type="component" value="Chromosome 3"/>
</dbReference>
<dbReference type="EMBL" id="CM042882">
    <property type="protein sequence ID" value="KAI4384021.1"/>
    <property type="molecule type" value="Genomic_DNA"/>
</dbReference>
<evidence type="ECO:0000313" key="2">
    <source>
        <dbReference type="Proteomes" id="UP001057402"/>
    </source>
</evidence>